<comment type="caution">
    <text evidence="1">The sequence shown here is derived from an EMBL/GenBank/DDBJ whole genome shotgun (WGS) entry which is preliminary data.</text>
</comment>
<protein>
    <submittedName>
        <fullName evidence="1">Uncharacterized protein</fullName>
    </submittedName>
</protein>
<name>A0A6B0XWA2_9RHOB</name>
<organism evidence="1">
    <name type="scientific">Boseongicola sp. SB0664_bin_43</name>
    <dbReference type="NCBI Taxonomy" id="2604844"/>
    <lineage>
        <taxon>Bacteria</taxon>
        <taxon>Pseudomonadati</taxon>
        <taxon>Pseudomonadota</taxon>
        <taxon>Alphaproteobacteria</taxon>
        <taxon>Rhodobacterales</taxon>
        <taxon>Paracoccaceae</taxon>
        <taxon>Boseongicola</taxon>
    </lineage>
</organism>
<gene>
    <name evidence="1" type="ORF">F4Y60_01805</name>
</gene>
<sequence>MKTGNRLITVPEQDRTLQVQVPASTKLAIHIRSAETGDPMRVLVLRALAAYGFPVPKEAITDRRKPQ</sequence>
<accession>A0A6B0XWA2</accession>
<reference evidence="1" key="1">
    <citation type="submission" date="2019-09" db="EMBL/GenBank/DDBJ databases">
        <title>Characterisation of the sponge microbiome using genome-centric metagenomics.</title>
        <authorList>
            <person name="Engelberts J.P."/>
            <person name="Robbins S.J."/>
            <person name="De Goeij J.M."/>
            <person name="Aranda M."/>
            <person name="Bell S.C."/>
            <person name="Webster N.S."/>
        </authorList>
    </citation>
    <scope>NUCLEOTIDE SEQUENCE</scope>
    <source>
        <strain evidence="1">SB0664_bin_43</strain>
    </source>
</reference>
<dbReference type="EMBL" id="VXRY01000072">
    <property type="protein sequence ID" value="MXY32828.1"/>
    <property type="molecule type" value="Genomic_DNA"/>
</dbReference>
<evidence type="ECO:0000313" key="1">
    <source>
        <dbReference type="EMBL" id="MXY32828.1"/>
    </source>
</evidence>
<dbReference type="AlphaFoldDB" id="A0A6B0XWA2"/>
<proteinExistence type="predicted"/>